<feature type="region of interest" description="Disordered" evidence="1">
    <location>
        <begin position="231"/>
        <end position="254"/>
    </location>
</feature>
<evidence type="ECO:0000313" key="3">
    <source>
        <dbReference type="Proteomes" id="UP000663852"/>
    </source>
</evidence>
<evidence type="ECO:0000313" key="2">
    <source>
        <dbReference type="EMBL" id="CAF1402120.1"/>
    </source>
</evidence>
<reference evidence="2" key="1">
    <citation type="submission" date="2021-02" db="EMBL/GenBank/DDBJ databases">
        <authorList>
            <person name="Nowell W R."/>
        </authorList>
    </citation>
    <scope>NUCLEOTIDE SEQUENCE</scope>
</reference>
<comment type="caution">
    <text evidence="2">The sequence shown here is derived from an EMBL/GenBank/DDBJ whole genome shotgun (WGS) entry which is preliminary data.</text>
</comment>
<accession>A0A815KXA9</accession>
<dbReference type="Proteomes" id="UP000663852">
    <property type="component" value="Unassembled WGS sequence"/>
</dbReference>
<proteinExistence type="predicted"/>
<feature type="non-terminal residue" evidence="2">
    <location>
        <position position="1"/>
    </location>
</feature>
<name>A0A815KXA9_ADIRI</name>
<sequence length="300" mass="34863">MLVNNVPTINFQLKTSRHGDEWCYDMLSIIWIISRQGFYVYPRATQWQVDIGLIDPWLTFVFCSLDFCFFGLEYCTNLRNRIDWSKSPSSDILSLFLLFLQIYKSRTHTILLVYDHLIFQLLLRHIFLFFSTLIFSRAAEKHVRIIDTMSKILDQDDNYTYEILQDKDCVECATFLAHTFTKDNPYEIFMKTTFEQFFPDALALCQGIVSTNLSVIARHKQTNQIDGIIQGIDLNTPDDEEDSTADTDAGGEKRADPILQLIHQSKEDYIKEYEKTHGELKQNSVAHILMVGVRSDCHGK</sequence>
<dbReference type="AlphaFoldDB" id="A0A815KXA9"/>
<feature type="compositionally biased region" description="Acidic residues" evidence="1">
    <location>
        <begin position="236"/>
        <end position="245"/>
    </location>
</feature>
<dbReference type="EMBL" id="CAJNOJ010000329">
    <property type="protein sequence ID" value="CAF1402120.1"/>
    <property type="molecule type" value="Genomic_DNA"/>
</dbReference>
<protein>
    <submittedName>
        <fullName evidence="2">Uncharacterized protein</fullName>
    </submittedName>
</protein>
<evidence type="ECO:0000256" key="1">
    <source>
        <dbReference type="SAM" id="MobiDB-lite"/>
    </source>
</evidence>
<organism evidence="2 3">
    <name type="scientific">Adineta ricciae</name>
    <name type="common">Rotifer</name>
    <dbReference type="NCBI Taxonomy" id="249248"/>
    <lineage>
        <taxon>Eukaryota</taxon>
        <taxon>Metazoa</taxon>
        <taxon>Spiralia</taxon>
        <taxon>Gnathifera</taxon>
        <taxon>Rotifera</taxon>
        <taxon>Eurotatoria</taxon>
        <taxon>Bdelloidea</taxon>
        <taxon>Adinetida</taxon>
        <taxon>Adinetidae</taxon>
        <taxon>Adineta</taxon>
    </lineage>
</organism>
<gene>
    <name evidence="2" type="ORF">EDS130_LOCUS36081</name>
</gene>
<dbReference type="Gene3D" id="3.40.630.30">
    <property type="match status" value="1"/>
</dbReference>